<reference evidence="2" key="1">
    <citation type="submission" date="2019-11" db="EMBL/GenBank/DDBJ databases">
        <title>Genome sequence of Heliorestis convoluta strain HH, an alkaliphilic and minimalistic phototrophic bacterium from a soda lake in Egypt.</title>
        <authorList>
            <person name="Dewey E.D."/>
            <person name="Stokes L.M."/>
            <person name="Burchell B.M."/>
            <person name="Shaffer K.N."/>
            <person name="Huntington A.M."/>
            <person name="Baker J.M."/>
            <person name="Nadendla S."/>
            <person name="Giglio M.G."/>
            <person name="Touchman J.W."/>
            <person name="Blankenship R.E."/>
            <person name="Madigan M.T."/>
            <person name="Sattley W.M."/>
        </authorList>
    </citation>
    <scope>NUCLEOTIDE SEQUENCE [LARGE SCALE GENOMIC DNA]</scope>
    <source>
        <strain evidence="2">HH</strain>
    </source>
</reference>
<evidence type="ECO:0000313" key="2">
    <source>
        <dbReference type="Proteomes" id="UP000366051"/>
    </source>
</evidence>
<name>A0A5Q2MZE7_9FIRM</name>
<dbReference type="EMBL" id="CP045875">
    <property type="protein sequence ID" value="QGG46566.1"/>
    <property type="molecule type" value="Genomic_DNA"/>
</dbReference>
<sequence length="41" mass="4907">MLGAFKGRPRATLEIYEARKIFWLLKAGKPYKVIEKNYSYR</sequence>
<keyword evidence="2" id="KW-1185">Reference proteome</keyword>
<dbReference type="AlphaFoldDB" id="A0A5Q2MZE7"/>
<gene>
    <name evidence="1" type="ORF">FTV88_0387</name>
</gene>
<proteinExistence type="predicted"/>
<protein>
    <submittedName>
        <fullName evidence="1">Uncharacterized protein</fullName>
    </submittedName>
</protein>
<accession>A0A5Q2MZE7</accession>
<dbReference type="Proteomes" id="UP000366051">
    <property type="component" value="Chromosome"/>
</dbReference>
<dbReference type="KEGG" id="hcv:FTV88_0387"/>
<evidence type="ECO:0000313" key="1">
    <source>
        <dbReference type="EMBL" id="QGG46566.1"/>
    </source>
</evidence>
<organism evidence="1 2">
    <name type="scientific">Heliorestis convoluta</name>
    <dbReference type="NCBI Taxonomy" id="356322"/>
    <lineage>
        <taxon>Bacteria</taxon>
        <taxon>Bacillati</taxon>
        <taxon>Bacillota</taxon>
        <taxon>Clostridia</taxon>
        <taxon>Eubacteriales</taxon>
        <taxon>Heliobacteriaceae</taxon>
        <taxon>Heliorestis</taxon>
    </lineage>
</organism>